<evidence type="ECO:0000313" key="3">
    <source>
        <dbReference type="Proteomes" id="UP001162164"/>
    </source>
</evidence>
<evidence type="ECO:0000256" key="1">
    <source>
        <dbReference type="SAM" id="Phobius"/>
    </source>
</evidence>
<dbReference type="InterPro" id="IPR023298">
    <property type="entry name" value="ATPase_P-typ_TM_dom_sf"/>
</dbReference>
<dbReference type="InterPro" id="IPR039720">
    <property type="entry name" value="TMEM94"/>
</dbReference>
<evidence type="ECO:0000313" key="2">
    <source>
        <dbReference type="EMBL" id="KAJ8977098.1"/>
    </source>
</evidence>
<dbReference type="PANTHER" id="PTHR13219:SF6">
    <property type="entry name" value="TRANSMEMBRANE PROTEIN 94"/>
    <property type="match status" value="1"/>
</dbReference>
<protein>
    <submittedName>
        <fullName evidence="2">Uncharacterized protein</fullName>
    </submittedName>
</protein>
<keyword evidence="1" id="KW-0812">Transmembrane</keyword>
<sequence>MYHLIMEARHFVATLWSSVQFWLCCCVCLSLMQVLAVIFMLPGLLTTGQVLWFVCIVIPLLSVSLMVRPVDPDVMKKPQGKIQVVINWDSAIFIIWSARNEVSPNYCSGFGISLLPYLICINNCTCAFFYNPVNLTETVPEGRWDEDDWTLSTARLILSFVILLHFVVVSIGFVHRDHLIYKKIVSQSVYSIVIFNGMKQSFDDDQKFQTPLWVIIFAGVSPVAVLIVNEVIKRQEIMMNKGF</sequence>
<accession>A0ABQ9JGF9</accession>
<dbReference type="Gene3D" id="1.20.1110.10">
    <property type="entry name" value="Calcium-transporting ATPase, transmembrane domain"/>
    <property type="match status" value="1"/>
</dbReference>
<name>A0ABQ9JGF9_9CUCU</name>
<keyword evidence="1" id="KW-1133">Transmembrane helix</keyword>
<keyword evidence="3" id="KW-1185">Reference proteome</keyword>
<keyword evidence="1" id="KW-0472">Membrane</keyword>
<comment type="caution">
    <text evidence="2">The sequence shown here is derived from an EMBL/GenBank/DDBJ whole genome shotgun (WGS) entry which is preliminary data.</text>
</comment>
<feature type="transmembrane region" description="Helical" evidence="1">
    <location>
        <begin position="50"/>
        <end position="67"/>
    </location>
</feature>
<feature type="transmembrane region" description="Helical" evidence="1">
    <location>
        <begin position="210"/>
        <end position="232"/>
    </location>
</feature>
<dbReference type="EMBL" id="JAPWTJ010000589">
    <property type="protein sequence ID" value="KAJ8977098.1"/>
    <property type="molecule type" value="Genomic_DNA"/>
</dbReference>
<feature type="transmembrane region" description="Helical" evidence="1">
    <location>
        <begin position="21"/>
        <end position="44"/>
    </location>
</feature>
<gene>
    <name evidence="2" type="ORF">NQ317_003652</name>
</gene>
<organism evidence="2 3">
    <name type="scientific">Molorchus minor</name>
    <dbReference type="NCBI Taxonomy" id="1323400"/>
    <lineage>
        <taxon>Eukaryota</taxon>
        <taxon>Metazoa</taxon>
        <taxon>Ecdysozoa</taxon>
        <taxon>Arthropoda</taxon>
        <taxon>Hexapoda</taxon>
        <taxon>Insecta</taxon>
        <taxon>Pterygota</taxon>
        <taxon>Neoptera</taxon>
        <taxon>Endopterygota</taxon>
        <taxon>Coleoptera</taxon>
        <taxon>Polyphaga</taxon>
        <taxon>Cucujiformia</taxon>
        <taxon>Chrysomeloidea</taxon>
        <taxon>Cerambycidae</taxon>
        <taxon>Lamiinae</taxon>
        <taxon>Monochamini</taxon>
        <taxon>Molorchus</taxon>
    </lineage>
</organism>
<dbReference type="PANTHER" id="PTHR13219">
    <property type="entry name" value="TRANSMEMBRANE PROTEIN 94"/>
    <property type="match status" value="1"/>
</dbReference>
<dbReference type="SUPFAM" id="SSF81665">
    <property type="entry name" value="Calcium ATPase, transmembrane domain M"/>
    <property type="match status" value="1"/>
</dbReference>
<feature type="transmembrane region" description="Helical" evidence="1">
    <location>
        <begin position="153"/>
        <end position="173"/>
    </location>
</feature>
<proteinExistence type="predicted"/>
<dbReference type="Proteomes" id="UP001162164">
    <property type="component" value="Unassembled WGS sequence"/>
</dbReference>
<reference evidence="2" key="1">
    <citation type="journal article" date="2023" name="Insect Mol. Biol.">
        <title>Genome sequencing provides insights into the evolution of gene families encoding plant cell wall-degrading enzymes in longhorned beetles.</title>
        <authorList>
            <person name="Shin N.R."/>
            <person name="Okamura Y."/>
            <person name="Kirsch R."/>
            <person name="Pauchet Y."/>
        </authorList>
    </citation>
    <scope>NUCLEOTIDE SEQUENCE</scope>
    <source>
        <strain evidence="2">MMC_N1</strain>
    </source>
</reference>